<sequence>MYKLINLLEAIPMYFESAFSVFQLCLFMLVIFIILAPVGSLLDAFVKHISSGRLRLSLLVLNEIILFFIFASCIHFLDEWLDTVKLTTYAEFSFAFLICSVSLLIEYIGEYVKMRDKNLKS</sequence>
<reference evidence="2 3" key="1">
    <citation type="submission" date="2013-08" db="EMBL/GenBank/DDBJ databases">
        <authorList>
            <person name="Weinstock G."/>
            <person name="Sodergren E."/>
            <person name="Wylie T."/>
            <person name="Fulton L."/>
            <person name="Fulton R."/>
            <person name="Fronick C."/>
            <person name="O'Laughlin M."/>
            <person name="Godfrey J."/>
            <person name="Miner T."/>
            <person name="Herter B."/>
            <person name="Appelbaum E."/>
            <person name="Cordes M."/>
            <person name="Lek S."/>
            <person name="Wollam A."/>
            <person name="Pepin K.H."/>
            <person name="Palsikar V.B."/>
            <person name="Mitreva M."/>
            <person name="Wilson R.K."/>
        </authorList>
    </citation>
    <scope>NUCLEOTIDE SEQUENCE [LARGE SCALE GENOMIC DNA]</scope>
    <source>
        <strain evidence="2 3">ATCC 12856</strain>
    </source>
</reference>
<evidence type="ECO:0008006" key="4">
    <source>
        <dbReference type="Google" id="ProtNLM"/>
    </source>
</evidence>
<dbReference type="AlphaFoldDB" id="U1Y8A2"/>
<dbReference type="InterPro" id="IPR025912">
    <property type="entry name" value="YrvL"/>
</dbReference>
<protein>
    <recommendedName>
        <fullName evidence="4">Regulatory protein YrvL</fullName>
    </recommendedName>
</protein>
<feature type="transmembrane region" description="Helical" evidence="1">
    <location>
        <begin position="20"/>
        <end position="46"/>
    </location>
</feature>
<proteinExistence type="predicted"/>
<organism evidence="2 3">
    <name type="scientific">Aneurinibacillus aneurinilyticus ATCC 12856</name>
    <dbReference type="NCBI Taxonomy" id="649747"/>
    <lineage>
        <taxon>Bacteria</taxon>
        <taxon>Bacillati</taxon>
        <taxon>Bacillota</taxon>
        <taxon>Bacilli</taxon>
        <taxon>Bacillales</taxon>
        <taxon>Paenibacillaceae</taxon>
        <taxon>Aneurinibacillus group</taxon>
        <taxon>Aneurinibacillus</taxon>
    </lineage>
</organism>
<evidence type="ECO:0000313" key="3">
    <source>
        <dbReference type="Proteomes" id="UP000016511"/>
    </source>
</evidence>
<feature type="transmembrane region" description="Helical" evidence="1">
    <location>
        <begin position="89"/>
        <end position="109"/>
    </location>
</feature>
<keyword evidence="1" id="KW-1133">Transmembrane helix</keyword>
<dbReference type="Proteomes" id="UP000016511">
    <property type="component" value="Unassembled WGS sequence"/>
</dbReference>
<keyword evidence="3" id="KW-1185">Reference proteome</keyword>
<keyword evidence="1" id="KW-0472">Membrane</keyword>
<name>U1Y8A2_ANEAE</name>
<dbReference type="Pfam" id="PF14184">
    <property type="entry name" value="YrvL"/>
    <property type="match status" value="1"/>
</dbReference>
<accession>U1Y8A2</accession>
<dbReference type="EMBL" id="AWSJ01000216">
    <property type="protein sequence ID" value="ERI08392.1"/>
    <property type="molecule type" value="Genomic_DNA"/>
</dbReference>
<evidence type="ECO:0000256" key="1">
    <source>
        <dbReference type="SAM" id="Phobius"/>
    </source>
</evidence>
<comment type="caution">
    <text evidence="2">The sequence shown here is derived from an EMBL/GenBank/DDBJ whole genome shotgun (WGS) entry which is preliminary data.</text>
</comment>
<gene>
    <name evidence="2" type="ORF">HMPREF0083_03537</name>
</gene>
<keyword evidence="1" id="KW-0812">Transmembrane</keyword>
<feature type="transmembrane region" description="Helical" evidence="1">
    <location>
        <begin position="58"/>
        <end position="77"/>
    </location>
</feature>
<dbReference type="HOGENOM" id="CLU_2033253_0_0_9"/>
<evidence type="ECO:0000313" key="2">
    <source>
        <dbReference type="EMBL" id="ERI08392.1"/>
    </source>
</evidence>